<dbReference type="Pfam" id="PF01432">
    <property type="entry name" value="Peptidase_M3"/>
    <property type="match status" value="1"/>
</dbReference>
<dbReference type="PANTHER" id="PTHR11804:SF84">
    <property type="entry name" value="SACCHAROLYSIN"/>
    <property type="match status" value="1"/>
</dbReference>
<dbReference type="eggNOG" id="COG1164">
    <property type="taxonomic scope" value="Bacteria"/>
</dbReference>
<dbReference type="OrthoDB" id="9766487at2"/>
<dbReference type="Gene3D" id="1.20.140.70">
    <property type="entry name" value="Oligopeptidase f, N-terminal domain"/>
    <property type="match status" value="1"/>
</dbReference>
<dbReference type="STRING" id="2754.EH55_05070"/>
<comment type="cofactor">
    <cofactor evidence="6">
        <name>Zn(2+)</name>
        <dbReference type="ChEBI" id="CHEBI:29105"/>
    </cofactor>
    <text evidence="6">Binds 1 zinc ion.</text>
</comment>
<evidence type="ECO:0000313" key="9">
    <source>
        <dbReference type="EMBL" id="KEJ92373.1"/>
    </source>
</evidence>
<comment type="function">
    <text evidence="6">Has oligopeptidase activity and degrades a variety of small bioactive peptides.</text>
</comment>
<evidence type="ECO:0000256" key="3">
    <source>
        <dbReference type="ARBA" id="ARBA00022801"/>
    </source>
</evidence>
<dbReference type="GeneID" id="90983664"/>
<evidence type="ECO:0000256" key="4">
    <source>
        <dbReference type="ARBA" id="ARBA00022833"/>
    </source>
</evidence>
<dbReference type="PANTHER" id="PTHR11804">
    <property type="entry name" value="PROTEASE M3 THIMET OLIGOPEPTIDASE-RELATED"/>
    <property type="match status" value="1"/>
</dbReference>
<reference evidence="9 10" key="1">
    <citation type="submission" date="2014-04" db="EMBL/GenBank/DDBJ databases">
        <title>Draft Genome Sequence of Synergistes jonesii.</title>
        <authorList>
            <person name="Coil D.A."/>
            <person name="Eisen J.A."/>
            <person name="Holland-Moritz H.E."/>
        </authorList>
    </citation>
    <scope>NUCLEOTIDE SEQUENCE [LARGE SCALE GENOMIC DNA]</scope>
    <source>
        <strain evidence="9 10">78-1</strain>
    </source>
</reference>
<evidence type="ECO:0000256" key="2">
    <source>
        <dbReference type="ARBA" id="ARBA00022723"/>
    </source>
</evidence>
<dbReference type="EC" id="3.4.24.-" evidence="6"/>
<sequence>MDKENKKELGLGKSAALPERAGIPEEYKWRLEDIYPTQEKWEEEFSALKARLPELAEFRGTLARSTARVKELFKLRDELSITLEKLFVYANMRSHEDTADSKRQGPANRISALSVEFAAASSYVTPELLSMPKERLEEFSKAPELSEYSFGLRELLRRREHVLSEAEEMIIARAGDMAGAAENAFSMLTNADMAFPAIKDEKGKRVEMSEERAVAYLRSRRRAVRKAAFESLYSPFCAMKNTLGATFDGMLKGAKFYAACRKYASPLAEALDADDIPLSVYDNLIDTIEKNLAPMYRYMELRRRALRVRELQMFDLYVPLVADPFKDIAWSDAKKMMFRFLAPLGEEYVAQTRRGLAEGWVDVFPNRGKRSGAYSWGSYATHPYIFMNYTNNLNDVMTLVHEMGHSMHSYYSHKSQPYATAGYCIFTAEVASTTNEVLFLSGLLAETKERRRRLYLLNRRLENIRTTVYRQTMFAAFEREAHERAAKGGDTTPEGLKELWYALNRKYYGGGVVINEQLKMEWARIPHFYTPFYVYQYSTGFSAATALARGILERGEPAAKKYLSFLTKGGSDHPIELLKGAGVDMSTPAPVEAVVREFEETLDEMEALI</sequence>
<gene>
    <name evidence="9" type="ORF">EH55_05070</name>
</gene>
<keyword evidence="3 6" id="KW-0378">Hydrolase</keyword>
<keyword evidence="5 6" id="KW-0482">Metalloprotease</keyword>
<keyword evidence="10" id="KW-1185">Reference proteome</keyword>
<dbReference type="InterPro" id="IPR045090">
    <property type="entry name" value="Pept_M3A_M3B"/>
</dbReference>
<protein>
    <recommendedName>
        <fullName evidence="6">Oligopeptidase F</fullName>
        <ecNumber evidence="6">3.4.24.-</ecNumber>
    </recommendedName>
</protein>
<proteinExistence type="inferred from homology"/>
<dbReference type="Proteomes" id="UP000027665">
    <property type="component" value="Unassembled WGS sequence"/>
</dbReference>
<dbReference type="EMBL" id="JMKI01000031">
    <property type="protein sequence ID" value="KEJ92373.1"/>
    <property type="molecule type" value="Genomic_DNA"/>
</dbReference>
<dbReference type="SUPFAM" id="SSF55486">
    <property type="entry name" value="Metalloproteases ('zincins'), catalytic domain"/>
    <property type="match status" value="1"/>
</dbReference>
<feature type="domain" description="Peptidase M3A/M3B catalytic" evidence="7">
    <location>
        <begin position="216"/>
        <end position="593"/>
    </location>
</feature>
<feature type="domain" description="Oligopeptidase F N-terminal" evidence="8">
    <location>
        <begin position="127"/>
        <end position="195"/>
    </location>
</feature>
<dbReference type="GO" id="GO:0004222">
    <property type="term" value="F:metalloendopeptidase activity"/>
    <property type="evidence" value="ECO:0007669"/>
    <property type="project" value="UniProtKB-UniRule"/>
</dbReference>
<evidence type="ECO:0000256" key="5">
    <source>
        <dbReference type="ARBA" id="ARBA00023049"/>
    </source>
</evidence>
<dbReference type="GO" id="GO:0046872">
    <property type="term" value="F:metal ion binding"/>
    <property type="evidence" value="ECO:0007669"/>
    <property type="project" value="UniProtKB-UniRule"/>
</dbReference>
<dbReference type="NCBIfam" id="TIGR00181">
    <property type="entry name" value="pepF"/>
    <property type="match status" value="1"/>
</dbReference>
<keyword evidence="1 6" id="KW-0645">Protease</keyword>
<dbReference type="CDD" id="cd09608">
    <property type="entry name" value="M3B_PepF"/>
    <property type="match status" value="1"/>
</dbReference>
<organism evidence="9 10">
    <name type="scientific">Synergistes jonesii</name>
    <dbReference type="NCBI Taxonomy" id="2754"/>
    <lineage>
        <taxon>Bacteria</taxon>
        <taxon>Thermotogati</taxon>
        <taxon>Synergistota</taxon>
        <taxon>Synergistia</taxon>
        <taxon>Synergistales</taxon>
        <taxon>Synergistaceae</taxon>
        <taxon>Synergistes</taxon>
    </lineage>
</organism>
<evidence type="ECO:0000259" key="8">
    <source>
        <dbReference type="Pfam" id="PF08439"/>
    </source>
</evidence>
<dbReference type="RefSeq" id="WP_051682732.1">
    <property type="nucleotide sequence ID" value="NZ_CAMETI010000054.1"/>
</dbReference>
<dbReference type="Gene3D" id="1.10.287.830">
    <property type="entry name" value="putative peptidase helix hairpin domain like"/>
    <property type="match status" value="1"/>
</dbReference>
<evidence type="ECO:0000313" key="10">
    <source>
        <dbReference type="Proteomes" id="UP000027665"/>
    </source>
</evidence>
<dbReference type="InterPro" id="IPR042088">
    <property type="entry name" value="OligoPept_F_C"/>
</dbReference>
<comment type="caution">
    <text evidence="9">The sequence shown here is derived from an EMBL/GenBank/DDBJ whole genome shotgun (WGS) entry which is preliminary data.</text>
</comment>
<dbReference type="InterPro" id="IPR013647">
    <property type="entry name" value="OligopepF_N_dom"/>
</dbReference>
<evidence type="ECO:0000256" key="1">
    <source>
        <dbReference type="ARBA" id="ARBA00022670"/>
    </source>
</evidence>
<dbReference type="GO" id="GO:0006508">
    <property type="term" value="P:proteolysis"/>
    <property type="evidence" value="ECO:0007669"/>
    <property type="project" value="UniProtKB-KW"/>
</dbReference>
<keyword evidence="2 6" id="KW-0479">Metal-binding</keyword>
<accession>A0A073IPS1</accession>
<evidence type="ECO:0000256" key="6">
    <source>
        <dbReference type="RuleBase" id="RU368091"/>
    </source>
</evidence>
<name>A0A073IPS1_9BACT</name>
<comment type="similarity">
    <text evidence="6">Belongs to the peptidase M3B family.</text>
</comment>
<dbReference type="Gene3D" id="1.10.1370.20">
    <property type="entry name" value="Oligoendopeptidase f, C-terminal domain"/>
    <property type="match status" value="1"/>
</dbReference>
<evidence type="ECO:0000259" key="7">
    <source>
        <dbReference type="Pfam" id="PF01432"/>
    </source>
</evidence>
<dbReference type="AlphaFoldDB" id="A0A073IPS1"/>
<dbReference type="InterPro" id="IPR004438">
    <property type="entry name" value="Peptidase_M3B"/>
</dbReference>
<dbReference type="InterPro" id="IPR001567">
    <property type="entry name" value="Pept_M3A_M3B_dom"/>
</dbReference>
<dbReference type="Pfam" id="PF08439">
    <property type="entry name" value="Peptidase_M3_N"/>
    <property type="match status" value="1"/>
</dbReference>
<dbReference type="GO" id="GO:0006518">
    <property type="term" value="P:peptide metabolic process"/>
    <property type="evidence" value="ECO:0007669"/>
    <property type="project" value="TreeGrafter"/>
</dbReference>
<keyword evidence="4 6" id="KW-0862">Zinc</keyword>